<dbReference type="Gene3D" id="2.60.120.560">
    <property type="entry name" value="Exo-inulinase, domain 1"/>
    <property type="match status" value="1"/>
</dbReference>
<proteinExistence type="predicted"/>
<dbReference type="EMBL" id="FQUM01000001">
    <property type="protein sequence ID" value="SHE53613.1"/>
    <property type="molecule type" value="Genomic_DNA"/>
</dbReference>
<evidence type="ECO:0000259" key="1">
    <source>
        <dbReference type="Pfam" id="PF06439"/>
    </source>
</evidence>
<organism evidence="2 3">
    <name type="scientific">Mariniphaga anaerophila</name>
    <dbReference type="NCBI Taxonomy" id="1484053"/>
    <lineage>
        <taxon>Bacteria</taxon>
        <taxon>Pseudomonadati</taxon>
        <taxon>Bacteroidota</taxon>
        <taxon>Bacteroidia</taxon>
        <taxon>Marinilabiliales</taxon>
        <taxon>Prolixibacteraceae</taxon>
        <taxon>Mariniphaga</taxon>
    </lineage>
</organism>
<sequence>MIYKIFISAILLMGLFVNSGYSQNNPKGFDDFKNPKGDWFEAGDAKLNPDNERELLAVEGEGVFVNGTKGVTKHLFTKQPHGDIILELEFMLSKGSNSGVYLQGRYEVQVFDSSGKEKVGSGDCGGIYERWDEKREGKKGYDGIPPLINACKNPGEWQTYYIHFKAPRFNKKGEKKRNARFKKVVLNGEVVHKNVEATGPTRSSLDNLEEPTGLLMLQGDHGPVAYRNIRIRKR</sequence>
<dbReference type="Pfam" id="PF06439">
    <property type="entry name" value="3keto-disac_hyd"/>
    <property type="match status" value="1"/>
</dbReference>
<feature type="domain" description="3-keto-alpha-glucoside-1,2-lyase/3-keto-2-hydroxy-glucal hydratase" evidence="1">
    <location>
        <begin position="28"/>
        <end position="232"/>
    </location>
</feature>
<dbReference type="GO" id="GO:0016787">
    <property type="term" value="F:hydrolase activity"/>
    <property type="evidence" value="ECO:0007669"/>
    <property type="project" value="InterPro"/>
</dbReference>
<keyword evidence="3" id="KW-1185">Reference proteome</keyword>
<accession>A0A1M4UAN1</accession>
<dbReference type="Proteomes" id="UP000184164">
    <property type="component" value="Unassembled WGS sequence"/>
</dbReference>
<dbReference type="RefSeq" id="WP_072998763.1">
    <property type="nucleotide sequence ID" value="NZ_FQUM01000001.1"/>
</dbReference>
<reference evidence="3" key="1">
    <citation type="submission" date="2016-11" db="EMBL/GenBank/DDBJ databases">
        <authorList>
            <person name="Varghese N."/>
            <person name="Submissions S."/>
        </authorList>
    </citation>
    <scope>NUCLEOTIDE SEQUENCE [LARGE SCALE GENOMIC DNA]</scope>
    <source>
        <strain evidence="3">DSM 26910</strain>
    </source>
</reference>
<dbReference type="STRING" id="1484053.SAMN05444274_101623"/>
<evidence type="ECO:0000313" key="3">
    <source>
        <dbReference type="Proteomes" id="UP000184164"/>
    </source>
</evidence>
<dbReference type="AlphaFoldDB" id="A0A1M4UAN1"/>
<gene>
    <name evidence="2" type="ORF">SAMN05444274_101623</name>
</gene>
<dbReference type="InterPro" id="IPR010496">
    <property type="entry name" value="AL/BT2_dom"/>
</dbReference>
<evidence type="ECO:0000313" key="2">
    <source>
        <dbReference type="EMBL" id="SHE53613.1"/>
    </source>
</evidence>
<dbReference type="OrthoDB" id="938897at2"/>
<protein>
    <recommendedName>
        <fullName evidence="1">3-keto-alpha-glucoside-1,2-lyase/3-keto-2-hydroxy-glucal hydratase domain-containing protein</fullName>
    </recommendedName>
</protein>
<name>A0A1M4UAN1_9BACT</name>